<dbReference type="InterPro" id="IPR040319">
    <property type="entry name" value="LSD1-like"/>
</dbReference>
<dbReference type="STRING" id="1504633.A0A2T7C3C9"/>
<dbReference type="GO" id="GO:0005634">
    <property type="term" value="C:nucleus"/>
    <property type="evidence" value="ECO:0007669"/>
    <property type="project" value="UniProtKB-SubCell"/>
</dbReference>
<dbReference type="OrthoDB" id="5594417at2759"/>
<feature type="domain" description="Zinc finger LSD1-type" evidence="4">
    <location>
        <begin position="76"/>
        <end position="100"/>
    </location>
</feature>
<dbReference type="AlphaFoldDB" id="A0A2T7C3C9"/>
<dbReference type="EMBL" id="CM009757">
    <property type="protein sequence ID" value="PUZ37844.1"/>
    <property type="molecule type" value="Genomic_DNA"/>
</dbReference>
<dbReference type="PANTHER" id="PTHR31747">
    <property type="entry name" value="PROTEIN LSD1"/>
    <property type="match status" value="1"/>
</dbReference>
<name>A0A2T7C3C9_9POAL</name>
<reference evidence="5 6" key="1">
    <citation type="submission" date="2018-04" db="EMBL/GenBank/DDBJ databases">
        <title>WGS assembly of Panicum hallii var. hallii HAL2.</title>
        <authorList>
            <person name="Lovell J."/>
            <person name="Jenkins J."/>
            <person name="Lowry D."/>
            <person name="Mamidi S."/>
            <person name="Sreedasyam A."/>
            <person name="Weng X."/>
            <person name="Barry K."/>
            <person name="Bonette J."/>
            <person name="Campitelli B."/>
            <person name="Daum C."/>
            <person name="Gordon S."/>
            <person name="Gould B."/>
            <person name="Lipzen A."/>
            <person name="MacQueen A."/>
            <person name="Palacio-Mejia J."/>
            <person name="Plott C."/>
            <person name="Shakirov E."/>
            <person name="Shu S."/>
            <person name="Yoshinaga Y."/>
            <person name="Zane M."/>
            <person name="Rokhsar D."/>
            <person name="Grimwood J."/>
            <person name="Schmutz J."/>
            <person name="Juenger T."/>
        </authorList>
    </citation>
    <scope>NUCLEOTIDE SEQUENCE [LARGE SCALE GENOMIC DNA]</scope>
    <source>
        <strain evidence="6">cv. HAL2</strain>
    </source>
</reference>
<evidence type="ECO:0000259" key="4">
    <source>
        <dbReference type="Pfam" id="PF06943"/>
    </source>
</evidence>
<accession>A0A2T7C3C9</accession>
<protein>
    <recommendedName>
        <fullName evidence="4">Zinc finger LSD1-type domain-containing protein</fullName>
    </recommendedName>
</protein>
<organism evidence="5 6">
    <name type="scientific">Panicum hallii var. hallii</name>
    <dbReference type="NCBI Taxonomy" id="1504633"/>
    <lineage>
        <taxon>Eukaryota</taxon>
        <taxon>Viridiplantae</taxon>
        <taxon>Streptophyta</taxon>
        <taxon>Embryophyta</taxon>
        <taxon>Tracheophyta</taxon>
        <taxon>Spermatophyta</taxon>
        <taxon>Magnoliopsida</taxon>
        <taxon>Liliopsida</taxon>
        <taxon>Poales</taxon>
        <taxon>Poaceae</taxon>
        <taxon>PACMAD clade</taxon>
        <taxon>Panicoideae</taxon>
        <taxon>Panicodae</taxon>
        <taxon>Paniceae</taxon>
        <taxon>Panicinae</taxon>
        <taxon>Panicum</taxon>
        <taxon>Panicum sect. Panicum</taxon>
    </lineage>
</organism>
<dbReference type="NCBIfam" id="TIGR01053">
    <property type="entry name" value="LSD1"/>
    <property type="match status" value="3"/>
</dbReference>
<evidence type="ECO:0000256" key="2">
    <source>
        <dbReference type="ARBA" id="ARBA00023242"/>
    </source>
</evidence>
<sequence>MVGSVGLAVGTRWLVGRSADRSRCRPLIEFSAGGPGRSLLGSYDGRVASRVSISVGTGCSFGHSSPVPGMQSQIVCHACRTVLLYPRGAPSVCCAVCQSVTTVPPPGLEMAQLICGGCRTLLMYTRSADTVRCSCCNTVNLVRPVNNIAHVNCGRCQTTLMYPYGAHSVKCAICNHITTTGVNTVAPTPSARPASNGSSYSTSSTSVPKSQPQNVTVVVENPMTVDDKGKLVSNVVVGVTTGKN</sequence>
<feature type="domain" description="Zinc finger LSD1-type" evidence="4">
    <location>
        <begin position="115"/>
        <end position="139"/>
    </location>
</feature>
<dbReference type="Pfam" id="PF06943">
    <property type="entry name" value="zf-LSD1"/>
    <property type="match status" value="3"/>
</dbReference>
<proteinExistence type="predicted"/>
<feature type="compositionally biased region" description="Low complexity" evidence="3">
    <location>
        <begin position="195"/>
        <end position="210"/>
    </location>
</feature>
<feature type="domain" description="Zinc finger LSD1-type" evidence="4">
    <location>
        <begin position="153"/>
        <end position="177"/>
    </location>
</feature>
<feature type="region of interest" description="Disordered" evidence="3">
    <location>
        <begin position="186"/>
        <end position="213"/>
    </location>
</feature>
<evidence type="ECO:0000313" key="5">
    <source>
        <dbReference type="EMBL" id="PUZ37844.1"/>
    </source>
</evidence>
<gene>
    <name evidence="5" type="ORF">GQ55_9G152200</name>
</gene>
<dbReference type="Proteomes" id="UP000244336">
    <property type="component" value="Chromosome 9"/>
</dbReference>
<keyword evidence="2" id="KW-0539">Nucleus</keyword>
<dbReference type="InterPro" id="IPR005735">
    <property type="entry name" value="Znf_LSD1"/>
</dbReference>
<comment type="subcellular location">
    <subcellularLocation>
        <location evidence="1">Nucleus</location>
    </subcellularLocation>
</comment>
<keyword evidence="6" id="KW-1185">Reference proteome</keyword>
<evidence type="ECO:0000256" key="1">
    <source>
        <dbReference type="ARBA" id="ARBA00004123"/>
    </source>
</evidence>
<evidence type="ECO:0000256" key="3">
    <source>
        <dbReference type="SAM" id="MobiDB-lite"/>
    </source>
</evidence>
<dbReference type="PANTHER" id="PTHR31747:SF3">
    <property type="entry name" value="PROTEIN LSD1"/>
    <property type="match status" value="1"/>
</dbReference>
<evidence type="ECO:0000313" key="6">
    <source>
        <dbReference type="Proteomes" id="UP000244336"/>
    </source>
</evidence>
<dbReference type="Gramene" id="PUZ37844">
    <property type="protein sequence ID" value="PUZ37844"/>
    <property type="gene ID" value="GQ55_9G152200"/>
</dbReference>